<dbReference type="EMBL" id="BAAACG010000006">
    <property type="protein sequence ID" value="GAA0735333.1"/>
    <property type="molecule type" value="Genomic_DNA"/>
</dbReference>
<evidence type="ECO:0000313" key="4">
    <source>
        <dbReference type="Proteomes" id="UP001501510"/>
    </source>
</evidence>
<keyword evidence="4" id="KW-1185">Reference proteome</keyword>
<dbReference type="Proteomes" id="UP001501510">
    <property type="component" value="Unassembled WGS sequence"/>
</dbReference>
<feature type="transmembrane region" description="Helical" evidence="2">
    <location>
        <begin position="104"/>
        <end position="123"/>
    </location>
</feature>
<keyword evidence="2" id="KW-0812">Transmembrane</keyword>
<accession>A0ABP3UID8</accession>
<feature type="transmembrane region" description="Helical" evidence="2">
    <location>
        <begin position="144"/>
        <end position="161"/>
    </location>
</feature>
<evidence type="ECO:0000256" key="1">
    <source>
        <dbReference type="SAM" id="Coils"/>
    </source>
</evidence>
<comment type="caution">
    <text evidence="3">The sequence shown here is derived from an EMBL/GenBank/DDBJ whole genome shotgun (WGS) entry which is preliminary data.</text>
</comment>
<protein>
    <submittedName>
        <fullName evidence="3">Uncharacterized protein</fullName>
    </submittedName>
</protein>
<gene>
    <name evidence="3" type="ORF">GCM10008906_08910</name>
</gene>
<feature type="transmembrane region" description="Helical" evidence="2">
    <location>
        <begin position="58"/>
        <end position="78"/>
    </location>
</feature>
<evidence type="ECO:0000256" key="2">
    <source>
        <dbReference type="SAM" id="Phobius"/>
    </source>
</evidence>
<evidence type="ECO:0000313" key="3">
    <source>
        <dbReference type="EMBL" id="GAA0735333.1"/>
    </source>
</evidence>
<proteinExistence type="predicted"/>
<sequence>MRKIKRVLFRIRNKKKYLFKNGTTLSEMLKYELKDNKKLIKEKETSLWIPSVSSFIKLLLLFLIITIICNIGASSYILSRLNFYIINKINVPIIKSNTPMFQNLIAINTGIGAVLIGVAFFVAQSLMDKEEPDKARVLLYKSKFYPLLSSEIFTFLIFLTGNLNYMIIVVTMLLGLATIYSLGNTVSILIRANNLENAKKEVFVDILKRSFIKIWNNEINKRISNNKFRQKIQQLVKIYSGVISINKFGAINKNKYVKIKSPFKGRLVDINFLELNMLIDTIINKTSTIDLISTLHEGSLDIYSNTERKINEPIIVITASIYCKITEETTLLEVRKDIIEDNVALLDEIISNIKFIFIVNNYEDSEEEARFEISKLKQRCLHLIGIEREDELKKNLNLYNQLIRELYKYMKKQYGGFFSKQQAQSERTAFFGERLKPLDWISDDIRKIFDEGLKSENKDIIRIVAYTPISLAQLSIKQGDHLIYQSFIYYPEIMYIEGYKQLEDNKELADFMIDRSWKYITELSDYYLVNLYDEKELSDKDFNDFSFYLLKVFQNLLKQSFDYRDINNFKIFLKKMLKLFDRLDTGYYIRNFQYNKVVCDFLNNSKQEVLFALGSWILYEYRKFNDKKILHFFENILINLLSDITEVTNLFIKVHTFEKEDIWQWSNWEFDEHNDDDEWYSIGILDKLEVFYLVVCLKILENKTENQIKNIKLPFSRELAFLAEGTRSLMKTIKSIESEKHKWLNVLSEEAISKCEQFKNLLMKSKQEQENLEQEKKRNTRISQKKVKEFKCNFIKNVESTYGFRSILSFYELIKFEMQTVLTGNNKKFGINTFFDKSAFFDDDIEPYFQFRGLDDAFNFGRSIIEGENKTIIKKMNELVDIIDKSEFENYLDGVEDISKLIFISVNNAAYDFFERKFDNNKYIPKWHREFGENNAKKYSKEITGIYKHKNYNIPVYNVFCDKNEFEIFIVDISKIGKMIQYSPIENEKDQSEVFNYFTIDVQEIVKGSQKEREILENPPNWLIKKGDSNKQSLYIEERVIIQIYERFDFVLEESAPGVRICIK</sequence>
<reference evidence="4" key="1">
    <citation type="journal article" date="2019" name="Int. J. Syst. Evol. Microbiol.">
        <title>The Global Catalogue of Microorganisms (GCM) 10K type strain sequencing project: providing services to taxonomists for standard genome sequencing and annotation.</title>
        <authorList>
            <consortium name="The Broad Institute Genomics Platform"/>
            <consortium name="The Broad Institute Genome Sequencing Center for Infectious Disease"/>
            <person name="Wu L."/>
            <person name="Ma J."/>
        </authorList>
    </citation>
    <scope>NUCLEOTIDE SEQUENCE [LARGE SCALE GENOMIC DNA]</scope>
    <source>
        <strain evidence="4">JCM 1407</strain>
    </source>
</reference>
<keyword evidence="2" id="KW-1133">Transmembrane helix</keyword>
<organism evidence="3 4">
    <name type="scientific">Clostridium oceanicum</name>
    <dbReference type="NCBI Taxonomy" id="1543"/>
    <lineage>
        <taxon>Bacteria</taxon>
        <taxon>Bacillati</taxon>
        <taxon>Bacillota</taxon>
        <taxon>Clostridia</taxon>
        <taxon>Eubacteriales</taxon>
        <taxon>Clostridiaceae</taxon>
        <taxon>Clostridium</taxon>
    </lineage>
</organism>
<keyword evidence="1" id="KW-0175">Coiled coil</keyword>
<dbReference type="RefSeq" id="WP_343759270.1">
    <property type="nucleotide sequence ID" value="NZ_BAAACG010000006.1"/>
</dbReference>
<keyword evidence="2" id="KW-0472">Membrane</keyword>
<name>A0ABP3UID8_9CLOT</name>
<feature type="coiled-coil region" evidence="1">
    <location>
        <begin position="755"/>
        <end position="785"/>
    </location>
</feature>